<evidence type="ECO:0000313" key="2">
    <source>
        <dbReference type="EMBL" id="CAF3876106.1"/>
    </source>
</evidence>
<evidence type="ECO:0000313" key="1">
    <source>
        <dbReference type="EMBL" id="CAF1090571.1"/>
    </source>
</evidence>
<dbReference type="SUPFAM" id="SSF53383">
    <property type="entry name" value="PLP-dependent transferases"/>
    <property type="match status" value="1"/>
</dbReference>
<dbReference type="Proteomes" id="UP000663845">
    <property type="component" value="Unassembled WGS sequence"/>
</dbReference>
<reference evidence="1" key="1">
    <citation type="submission" date="2021-02" db="EMBL/GenBank/DDBJ databases">
        <authorList>
            <person name="Nowell W R."/>
        </authorList>
    </citation>
    <scope>NUCLEOTIDE SEQUENCE</scope>
</reference>
<sequence>MTHTETITMKKKVISTAELKQLVCSGGDERLLLDPLTGVNMYGCPPGPVEPSTWVHLSSSTATPISNGAFSHLAEIMNTLDETDGSDPVDERLEGIRQELFNYIGIKSVDADIVFVPSGTDATLQAVFLTRICLPRATTILKNLVLAADEAAGRVFNAASGFHFNAKNIRGDNVIKGTPIPDLHGPTGDKTIECIDVSFEKCQDEAYIEESIDRLVNHSGDTHVLLHALDTSKLGNRTPSHDCLNRIEQKYSKEALTILIDACQFRMSPWRIRDHIKRGRHITITGSKFFTGPAFSGAIIVPACFRAQIQQAPVNNYMTNELAAYSAISDWPQSWTNIRSCLNTYTTVLWKSNIGQFLRMTAAMFELRRYSAIPSSWREQFIIAATAEIRAAFSSVPDLLEPLENKTRNSFFDEFDEEFRHLTIFPFFIRQPNKVKTFLNLDACKELYQKLQIPTETNPITVVIGQPAAIAVNGYPDTVTTFRFSIDARTISDAFERTHGAVPVKTDKLQSQLRLIIKKIADIVNTNDNQS</sequence>
<comment type="caution">
    <text evidence="1">The sequence shown here is derived from an EMBL/GenBank/DDBJ whole genome shotgun (WGS) entry which is preliminary data.</text>
</comment>
<proteinExistence type="predicted"/>
<name>A0A814NBM9_9BILA</name>
<dbReference type="AlphaFoldDB" id="A0A814NBM9"/>
<gene>
    <name evidence="1" type="ORF">JYZ213_LOCUS20813</name>
    <name evidence="2" type="ORF">OXD698_LOCUS22633</name>
</gene>
<dbReference type="EMBL" id="CAJNOG010000222">
    <property type="protein sequence ID" value="CAF1090571.1"/>
    <property type="molecule type" value="Genomic_DNA"/>
</dbReference>
<evidence type="ECO:0000313" key="3">
    <source>
        <dbReference type="Proteomes" id="UP000663845"/>
    </source>
</evidence>
<protein>
    <submittedName>
        <fullName evidence="1">Uncharacterized protein</fullName>
    </submittedName>
</protein>
<organism evidence="1 3">
    <name type="scientific">Adineta steineri</name>
    <dbReference type="NCBI Taxonomy" id="433720"/>
    <lineage>
        <taxon>Eukaryota</taxon>
        <taxon>Metazoa</taxon>
        <taxon>Spiralia</taxon>
        <taxon>Gnathifera</taxon>
        <taxon>Rotifera</taxon>
        <taxon>Eurotatoria</taxon>
        <taxon>Bdelloidea</taxon>
        <taxon>Adinetida</taxon>
        <taxon>Adinetidae</taxon>
        <taxon>Adineta</taxon>
    </lineage>
</organism>
<dbReference type="Proteomes" id="UP000663844">
    <property type="component" value="Unassembled WGS sequence"/>
</dbReference>
<accession>A0A814NBM9</accession>
<dbReference type="EMBL" id="CAJOAZ010001946">
    <property type="protein sequence ID" value="CAF3876106.1"/>
    <property type="molecule type" value="Genomic_DNA"/>
</dbReference>
<dbReference type="InterPro" id="IPR015424">
    <property type="entry name" value="PyrdxlP-dep_Trfase"/>
</dbReference>